<dbReference type="GO" id="GO:0004672">
    <property type="term" value="F:protein kinase activity"/>
    <property type="evidence" value="ECO:0007669"/>
    <property type="project" value="InterPro"/>
</dbReference>
<dbReference type="InterPro" id="IPR011029">
    <property type="entry name" value="DEATH-like_dom_sf"/>
</dbReference>
<feature type="domain" description="Protein kinase" evidence="5">
    <location>
        <begin position="405"/>
        <end position="672"/>
    </location>
</feature>
<dbReference type="GO" id="GO:0005886">
    <property type="term" value="C:plasma membrane"/>
    <property type="evidence" value="ECO:0007669"/>
    <property type="project" value="TreeGrafter"/>
</dbReference>
<dbReference type="EMBL" id="HBUE01117411">
    <property type="protein sequence ID" value="CAG6491018.1"/>
    <property type="molecule type" value="Transcribed_RNA"/>
</dbReference>
<evidence type="ECO:0000256" key="3">
    <source>
        <dbReference type="PROSITE-ProRule" id="PRU10141"/>
    </source>
</evidence>
<dbReference type="Gene3D" id="1.10.510.10">
    <property type="entry name" value="Transferase(Phosphotransferase) domain 1"/>
    <property type="match status" value="1"/>
</dbReference>
<dbReference type="InterPro" id="IPR017441">
    <property type="entry name" value="Protein_kinase_ATP_BS"/>
</dbReference>
<name>A0A8D8P187_CULPI</name>
<dbReference type="EMBL" id="HBUE01314672">
    <property type="protein sequence ID" value="CAG6585066.1"/>
    <property type="molecule type" value="Transcribed_RNA"/>
</dbReference>
<dbReference type="InterPro" id="IPR008266">
    <property type="entry name" value="Tyr_kinase_AS"/>
</dbReference>
<dbReference type="Gene3D" id="3.30.200.20">
    <property type="entry name" value="Phosphorylase Kinase, domain 1"/>
    <property type="match status" value="1"/>
</dbReference>
<evidence type="ECO:0000256" key="1">
    <source>
        <dbReference type="ARBA" id="ARBA00022741"/>
    </source>
</evidence>
<feature type="region of interest" description="Disordered" evidence="4">
    <location>
        <begin position="251"/>
        <end position="333"/>
    </location>
</feature>
<evidence type="ECO:0000256" key="4">
    <source>
        <dbReference type="SAM" id="MobiDB-lite"/>
    </source>
</evidence>
<dbReference type="Gene3D" id="1.10.533.10">
    <property type="entry name" value="Death Domain, Fas"/>
    <property type="match status" value="1"/>
</dbReference>
<dbReference type="Pfam" id="PF00069">
    <property type="entry name" value="Pkinase"/>
    <property type="match status" value="1"/>
</dbReference>
<keyword evidence="6" id="KW-0808">Transferase</keyword>
<evidence type="ECO:0000313" key="6">
    <source>
        <dbReference type="EMBL" id="CAG6585066.1"/>
    </source>
</evidence>
<evidence type="ECO:0000259" key="5">
    <source>
        <dbReference type="PROSITE" id="PS50011"/>
    </source>
</evidence>
<dbReference type="PROSITE" id="PS00107">
    <property type="entry name" value="PROTEIN_KINASE_ATP"/>
    <property type="match status" value="1"/>
</dbReference>
<dbReference type="InterPro" id="IPR029397">
    <property type="entry name" value="Tube_Death"/>
</dbReference>
<keyword evidence="2 3" id="KW-0067">ATP-binding</keyword>
<feature type="binding site" evidence="3">
    <location>
        <position position="435"/>
    </location>
    <ligand>
        <name>ATP</name>
        <dbReference type="ChEBI" id="CHEBI:30616"/>
    </ligand>
</feature>
<dbReference type="AlphaFoldDB" id="A0A8D8P187"/>
<organism evidence="6">
    <name type="scientific">Culex pipiens</name>
    <name type="common">House mosquito</name>
    <dbReference type="NCBI Taxonomy" id="7175"/>
    <lineage>
        <taxon>Eukaryota</taxon>
        <taxon>Metazoa</taxon>
        <taxon>Ecdysozoa</taxon>
        <taxon>Arthropoda</taxon>
        <taxon>Hexapoda</taxon>
        <taxon>Insecta</taxon>
        <taxon>Pterygota</taxon>
        <taxon>Neoptera</taxon>
        <taxon>Endopterygota</taxon>
        <taxon>Diptera</taxon>
        <taxon>Nematocera</taxon>
        <taxon>Culicoidea</taxon>
        <taxon>Culicidae</taxon>
        <taxon>Culicinae</taxon>
        <taxon>Culicini</taxon>
        <taxon>Culex</taxon>
        <taxon>Culex</taxon>
    </lineage>
</organism>
<protein>
    <submittedName>
        <fullName evidence="6">Interleukin-1 receptor-associated kinase 4</fullName>
    </submittedName>
</protein>
<dbReference type="InterPro" id="IPR011009">
    <property type="entry name" value="Kinase-like_dom_sf"/>
</dbReference>
<keyword evidence="6" id="KW-0418">Kinase</keyword>
<dbReference type="PANTHER" id="PTHR27001:SF931">
    <property type="entry name" value="OS11G0664100 PROTEIN"/>
    <property type="match status" value="1"/>
</dbReference>
<dbReference type="PROSITE" id="PS50011">
    <property type="entry name" value="PROTEIN_KINASE_DOM"/>
    <property type="match status" value="1"/>
</dbReference>
<dbReference type="PANTHER" id="PTHR27001">
    <property type="entry name" value="OS01G0253100 PROTEIN"/>
    <property type="match status" value="1"/>
</dbReference>
<dbReference type="Pfam" id="PF14786">
    <property type="entry name" value="Death_2"/>
    <property type="match status" value="1"/>
</dbReference>
<feature type="compositionally biased region" description="Low complexity" evidence="4">
    <location>
        <begin position="251"/>
        <end position="267"/>
    </location>
</feature>
<proteinExistence type="predicted"/>
<evidence type="ECO:0000256" key="2">
    <source>
        <dbReference type="ARBA" id="ARBA00022840"/>
    </source>
</evidence>
<keyword evidence="6" id="KW-0675">Receptor</keyword>
<keyword evidence="1 3" id="KW-0547">Nucleotide-binding</keyword>
<sequence length="687" mass="75181">MTRYQRTTEIRKVTPFDLESLTEILEDDWRTLFYLIPRRIGDVDQPPGAYLTKYNGNQERDLDKHASQERRCALQLLEEWGSSGKLQDRPTLEHLLKLLVKGNMFRAADEVAVNLLKEDPPARPQSGPAARIDIEGLLNGEIERGLDQVSYPNSTILLNGMESSTVNNNLDRSEPEKRDDVKDFPDLLRNSMLDGTLSQISLSDNNEQIGEPVVDRPNISALLRSEEPVAGPSGMSQIPVILLGSAISSTSDSVSNESSASSVMSQSAEEPPSALGTISEEGESGEGEQGLPNLSIFGDRVPDNVSSSNGLPDFSGLMNGPVSSSHRSEHDSADIPRISVLGSTQQYSTSSNNSVDINSTLVSDLIKFSITDSATAEPVHFSYQNLQVVTANFNADPFTNDDLRKPNGHFLGKGGFGQVCLAVNLTSNIAAAAVKRLLPTNENYRQKFDRERQILSQCHHPNIVKLFGYSENDHLCLVYEYLPDGTLERALKTNRDGQTLPPTSRLSYLLGIASAIEYLHALPDPVIHRDVTPANILLQGTTAKLADFGLVKRVESTTATVVAGTAAYLPVEALRGIITPALDIYSFGVVMAEVVSGEDAIGGVSGGSANVDQDDLLERVSARDADFIGLVDSRVIEEERWVEGGRRLLELSRRCLRDRMKRPGAKEVRELIEDVGRMFNLTILNKV</sequence>
<dbReference type="SUPFAM" id="SSF56112">
    <property type="entry name" value="Protein kinase-like (PK-like)"/>
    <property type="match status" value="1"/>
</dbReference>
<dbReference type="EMBL" id="HBUE01208338">
    <property type="protein sequence ID" value="CAG6533186.1"/>
    <property type="molecule type" value="Transcribed_RNA"/>
</dbReference>
<accession>A0A8D8P187</accession>
<dbReference type="InterPro" id="IPR000719">
    <property type="entry name" value="Prot_kinase_dom"/>
</dbReference>
<reference evidence="6" key="1">
    <citation type="submission" date="2021-05" db="EMBL/GenBank/DDBJ databases">
        <authorList>
            <person name="Alioto T."/>
            <person name="Alioto T."/>
            <person name="Gomez Garrido J."/>
        </authorList>
    </citation>
    <scope>NUCLEOTIDE SEQUENCE</scope>
</reference>
<dbReference type="CDD" id="cd08308">
    <property type="entry name" value="Death_Tube"/>
    <property type="match status" value="1"/>
</dbReference>
<dbReference type="PROSITE" id="PS00109">
    <property type="entry name" value="PROTEIN_KINASE_TYR"/>
    <property type="match status" value="1"/>
</dbReference>
<dbReference type="SUPFAM" id="SSF47986">
    <property type="entry name" value="DEATH domain"/>
    <property type="match status" value="1"/>
</dbReference>
<dbReference type="GO" id="GO:0005524">
    <property type="term" value="F:ATP binding"/>
    <property type="evidence" value="ECO:0007669"/>
    <property type="project" value="UniProtKB-UniRule"/>
</dbReference>